<evidence type="ECO:0000256" key="1">
    <source>
        <dbReference type="ARBA" id="ARBA00004651"/>
    </source>
</evidence>
<dbReference type="PANTHER" id="PTHR30193">
    <property type="entry name" value="ABC TRANSPORTER PERMEASE PROTEIN"/>
    <property type="match status" value="1"/>
</dbReference>
<feature type="transmembrane region" description="Helical" evidence="7">
    <location>
        <begin position="28"/>
        <end position="54"/>
    </location>
</feature>
<feature type="transmembrane region" description="Helical" evidence="7">
    <location>
        <begin position="82"/>
        <end position="112"/>
    </location>
</feature>
<feature type="transmembrane region" description="Helical" evidence="7">
    <location>
        <begin position="221"/>
        <end position="243"/>
    </location>
</feature>
<dbReference type="EMBL" id="SKBU01000013">
    <property type="protein sequence ID" value="TCJ18064.1"/>
    <property type="molecule type" value="Genomic_DNA"/>
</dbReference>
<feature type="transmembrane region" description="Helical" evidence="7">
    <location>
        <begin position="281"/>
        <end position="302"/>
    </location>
</feature>
<reference evidence="9 10" key="1">
    <citation type="submission" date="2019-03" db="EMBL/GenBank/DDBJ databases">
        <title>Whole genome sequence of a novel Rubrobacter taiwanensis strain, isolated from Yellowstone National Park.</title>
        <authorList>
            <person name="Freed S."/>
            <person name="Ramaley R.F."/>
            <person name="Kyndt J.A."/>
        </authorList>
    </citation>
    <scope>NUCLEOTIDE SEQUENCE [LARGE SCALE GENOMIC DNA]</scope>
    <source>
        <strain evidence="9 10">Yellowstone</strain>
    </source>
</reference>
<dbReference type="RefSeq" id="WP_132690133.1">
    <property type="nucleotide sequence ID" value="NZ_SKBU01000013.1"/>
</dbReference>
<keyword evidence="2 7" id="KW-0813">Transport</keyword>
<sequence length="310" mass="35415">MQRRPLQKGTGELRIRIRRWWQRHQRRLIPYLFITPNMIVFAAFMFIPILYAFYISFHDWSLIGTSQFIGLGNYFNMMQDDLFWQVLINTAIYTLGTVPTSMILGLGVAILLNRWIPARGILRSIFFMPVVISGVAVALVASWIFNDHYGIINNTLRQMGSDPIPWLSSPTWAMPSLIIATLWTRIGFCMVIYLAGLQSIPSSYYDAAQVDGASSWKQFRYITWPLLGPTTFFLLIINVIYSFHVFDLIYVMTGGGPGFSTTVIVQYIYQAAFQTGQMGYAAAMGVVLYFIILAFTAIQWRISRQGESIE</sequence>
<organism evidence="9 10">
    <name type="scientific">Rubrobacter taiwanensis</name>
    <dbReference type="NCBI Taxonomy" id="185139"/>
    <lineage>
        <taxon>Bacteria</taxon>
        <taxon>Bacillati</taxon>
        <taxon>Actinomycetota</taxon>
        <taxon>Rubrobacteria</taxon>
        <taxon>Rubrobacterales</taxon>
        <taxon>Rubrobacteraceae</taxon>
        <taxon>Rubrobacter</taxon>
    </lineage>
</organism>
<keyword evidence="3" id="KW-1003">Cell membrane</keyword>
<dbReference type="Gene3D" id="1.10.3720.10">
    <property type="entry name" value="MetI-like"/>
    <property type="match status" value="1"/>
</dbReference>
<protein>
    <submittedName>
        <fullName evidence="9">Sugar ABC transporter permease</fullName>
    </submittedName>
</protein>
<feature type="transmembrane region" description="Helical" evidence="7">
    <location>
        <begin position="124"/>
        <end position="145"/>
    </location>
</feature>
<dbReference type="GO" id="GO:0005886">
    <property type="term" value="C:plasma membrane"/>
    <property type="evidence" value="ECO:0007669"/>
    <property type="project" value="UniProtKB-SubCell"/>
</dbReference>
<feature type="domain" description="ABC transmembrane type-1" evidence="8">
    <location>
        <begin position="87"/>
        <end position="299"/>
    </location>
</feature>
<keyword evidence="10" id="KW-1185">Reference proteome</keyword>
<comment type="caution">
    <text evidence="9">The sequence shown here is derived from an EMBL/GenBank/DDBJ whole genome shotgun (WGS) entry which is preliminary data.</text>
</comment>
<evidence type="ECO:0000256" key="7">
    <source>
        <dbReference type="RuleBase" id="RU363032"/>
    </source>
</evidence>
<dbReference type="InterPro" id="IPR000515">
    <property type="entry name" value="MetI-like"/>
</dbReference>
<dbReference type="SUPFAM" id="SSF161098">
    <property type="entry name" value="MetI-like"/>
    <property type="match status" value="1"/>
</dbReference>
<evidence type="ECO:0000256" key="4">
    <source>
        <dbReference type="ARBA" id="ARBA00022692"/>
    </source>
</evidence>
<comment type="similarity">
    <text evidence="7">Belongs to the binding-protein-dependent transport system permease family.</text>
</comment>
<evidence type="ECO:0000313" key="9">
    <source>
        <dbReference type="EMBL" id="TCJ18064.1"/>
    </source>
</evidence>
<dbReference type="CDD" id="cd06261">
    <property type="entry name" value="TM_PBP2"/>
    <property type="match status" value="1"/>
</dbReference>
<comment type="subcellular location">
    <subcellularLocation>
        <location evidence="1 7">Cell membrane</location>
        <topology evidence="1 7">Multi-pass membrane protein</topology>
    </subcellularLocation>
</comment>
<dbReference type="InterPro" id="IPR051393">
    <property type="entry name" value="ABC_transporter_permease"/>
</dbReference>
<keyword evidence="6 7" id="KW-0472">Membrane</keyword>
<evidence type="ECO:0000256" key="6">
    <source>
        <dbReference type="ARBA" id="ARBA00023136"/>
    </source>
</evidence>
<feature type="transmembrane region" description="Helical" evidence="7">
    <location>
        <begin position="172"/>
        <end position="195"/>
    </location>
</feature>
<accession>A0A4R1BL32</accession>
<gene>
    <name evidence="9" type="ORF">E0L93_06500</name>
</gene>
<keyword evidence="4 7" id="KW-0812">Transmembrane</keyword>
<evidence type="ECO:0000256" key="5">
    <source>
        <dbReference type="ARBA" id="ARBA00022989"/>
    </source>
</evidence>
<evidence type="ECO:0000259" key="8">
    <source>
        <dbReference type="PROSITE" id="PS50928"/>
    </source>
</evidence>
<evidence type="ECO:0000313" key="10">
    <source>
        <dbReference type="Proteomes" id="UP000295244"/>
    </source>
</evidence>
<dbReference type="PANTHER" id="PTHR30193:SF37">
    <property type="entry name" value="INNER MEMBRANE ABC TRANSPORTER PERMEASE PROTEIN YCJO"/>
    <property type="match status" value="1"/>
</dbReference>
<dbReference type="OrthoDB" id="34224at2"/>
<dbReference type="Proteomes" id="UP000295244">
    <property type="component" value="Unassembled WGS sequence"/>
</dbReference>
<proteinExistence type="inferred from homology"/>
<dbReference type="AlphaFoldDB" id="A0A4R1BL32"/>
<evidence type="ECO:0000256" key="2">
    <source>
        <dbReference type="ARBA" id="ARBA00022448"/>
    </source>
</evidence>
<evidence type="ECO:0000256" key="3">
    <source>
        <dbReference type="ARBA" id="ARBA00022475"/>
    </source>
</evidence>
<dbReference type="GO" id="GO:0055085">
    <property type="term" value="P:transmembrane transport"/>
    <property type="evidence" value="ECO:0007669"/>
    <property type="project" value="InterPro"/>
</dbReference>
<keyword evidence="5 7" id="KW-1133">Transmembrane helix</keyword>
<name>A0A4R1BL32_9ACTN</name>
<dbReference type="PROSITE" id="PS50928">
    <property type="entry name" value="ABC_TM1"/>
    <property type="match status" value="1"/>
</dbReference>
<feature type="transmembrane region" description="Helical" evidence="7">
    <location>
        <begin position="249"/>
        <end position="269"/>
    </location>
</feature>
<dbReference type="InterPro" id="IPR035906">
    <property type="entry name" value="MetI-like_sf"/>
</dbReference>
<dbReference type="Pfam" id="PF00528">
    <property type="entry name" value="BPD_transp_1"/>
    <property type="match status" value="1"/>
</dbReference>